<dbReference type="Pfam" id="PF18928">
    <property type="entry name" value="DUF5677"/>
    <property type="match status" value="1"/>
</dbReference>
<keyword evidence="2" id="KW-1185">Reference proteome</keyword>
<dbReference type="RefSeq" id="WP_024979508.1">
    <property type="nucleotide sequence ID" value="NZ_CP016024.1"/>
</dbReference>
<organism evidence="1 2">
    <name type="scientific">Ralstonia insidiosa</name>
    <dbReference type="NCBI Taxonomy" id="190721"/>
    <lineage>
        <taxon>Bacteria</taxon>
        <taxon>Pseudomonadati</taxon>
        <taxon>Pseudomonadota</taxon>
        <taxon>Betaproteobacteria</taxon>
        <taxon>Burkholderiales</taxon>
        <taxon>Burkholderiaceae</taxon>
        <taxon>Ralstonia</taxon>
    </lineage>
</organism>
<geneLocation type="plasmid" evidence="2">
    <name>pri-1</name>
</geneLocation>
<keyword evidence="1" id="KW-0614">Plasmid</keyword>
<dbReference type="GeneID" id="61529992"/>
<evidence type="ECO:0000313" key="1">
    <source>
        <dbReference type="EMBL" id="ANJ76553.1"/>
    </source>
</evidence>
<dbReference type="AlphaFoldDB" id="A0A192A876"/>
<accession>A0A192A876</accession>
<evidence type="ECO:0000313" key="2">
    <source>
        <dbReference type="Proteomes" id="UP000078572"/>
    </source>
</evidence>
<dbReference type="OrthoDB" id="9155183at2"/>
<dbReference type="EMBL" id="CP016024">
    <property type="protein sequence ID" value="ANJ76553.1"/>
    <property type="molecule type" value="Genomic_DNA"/>
</dbReference>
<name>A0A192A876_9RALS</name>
<reference evidence="2" key="1">
    <citation type="submission" date="2016-06" db="EMBL/GenBank/DDBJ databases">
        <authorList>
            <person name="Xu Y."/>
            <person name="Nagy A."/>
            <person name="Yan X."/>
            <person name="Kim S.W."/>
            <person name="Haley B."/>
            <person name="Liu N.T."/>
            <person name="Nou X."/>
        </authorList>
    </citation>
    <scope>NUCLEOTIDE SEQUENCE [LARGE SCALE GENOMIC DNA]</scope>
    <source>
        <strain evidence="2">ATCC 49129</strain>
        <plasmid evidence="2">pri-1</plasmid>
    </source>
</reference>
<dbReference type="Proteomes" id="UP000078572">
    <property type="component" value="Plasmid pRI-1"/>
</dbReference>
<dbReference type="InterPro" id="IPR043733">
    <property type="entry name" value="DUF5677"/>
</dbReference>
<gene>
    <name evidence="1" type="ORF">A9Y76_28645</name>
</gene>
<proteinExistence type="predicted"/>
<sequence length="238" mass="26448">MSDIQQRGFLSSELEEQKRLARSQFAAQFRACELWSERAVGMLNQLSLDGKAAAFLFAAGFWIRCVRSCQGGILLAEMGMVPDALTLARSAVESLFHAVALVRKPELVQRLVEQDQLEQGKQANGMLAIPTITAHLTPEVRQEIQTMIDSRPEKLRSFGAYEAAKAADLVELYETMYRGFSRSGAHSTLYALNHEFVEEADGSITPNFGPCYDDVPWVLEMLGECLKIGLSRLTVDLT</sequence>
<protein>
    <submittedName>
        <fullName evidence="1">Uncharacterized protein</fullName>
    </submittedName>
</protein>